<dbReference type="InterPro" id="IPR020843">
    <property type="entry name" value="ER"/>
</dbReference>
<dbReference type="InterPro" id="IPR011032">
    <property type="entry name" value="GroES-like_sf"/>
</dbReference>
<dbReference type="Gene3D" id="3.90.180.10">
    <property type="entry name" value="Medium-chain alcohol dehydrogenases, catalytic domain"/>
    <property type="match status" value="1"/>
</dbReference>
<dbReference type="InterPro" id="IPR013149">
    <property type="entry name" value="ADH-like_C"/>
</dbReference>
<accession>M2N9N4</accession>
<dbReference type="GO" id="GO:0004022">
    <property type="term" value="F:alcohol dehydrogenase (NAD+) activity"/>
    <property type="evidence" value="ECO:0007669"/>
    <property type="project" value="TreeGrafter"/>
</dbReference>
<evidence type="ECO:0000256" key="5">
    <source>
        <dbReference type="ARBA" id="ARBA00023002"/>
    </source>
</evidence>
<gene>
    <name evidence="8" type="ORF">BAUCODRAFT_72967</name>
</gene>
<dbReference type="SUPFAM" id="SSF51735">
    <property type="entry name" value="NAD(P)-binding Rossmann-fold domains"/>
    <property type="match status" value="1"/>
</dbReference>
<dbReference type="Gene3D" id="3.40.50.720">
    <property type="entry name" value="NAD(P)-binding Rossmann-like Domain"/>
    <property type="match status" value="1"/>
</dbReference>
<protein>
    <recommendedName>
        <fullName evidence="7">Enoyl reductase (ER) domain-containing protein</fullName>
    </recommendedName>
</protein>
<reference evidence="8 9" key="1">
    <citation type="journal article" date="2012" name="PLoS Pathog.">
        <title>Diverse lifestyles and strategies of plant pathogenesis encoded in the genomes of eighteen Dothideomycetes fungi.</title>
        <authorList>
            <person name="Ohm R.A."/>
            <person name="Feau N."/>
            <person name="Henrissat B."/>
            <person name="Schoch C.L."/>
            <person name="Horwitz B.A."/>
            <person name="Barry K.W."/>
            <person name="Condon B.J."/>
            <person name="Copeland A.C."/>
            <person name="Dhillon B."/>
            <person name="Glaser F."/>
            <person name="Hesse C.N."/>
            <person name="Kosti I."/>
            <person name="LaButti K."/>
            <person name="Lindquist E.A."/>
            <person name="Lucas S."/>
            <person name="Salamov A.A."/>
            <person name="Bradshaw R.E."/>
            <person name="Ciuffetti L."/>
            <person name="Hamelin R.C."/>
            <person name="Kema G.H.J."/>
            <person name="Lawrence C."/>
            <person name="Scott J.A."/>
            <person name="Spatafora J.W."/>
            <person name="Turgeon B.G."/>
            <person name="de Wit P.J.G.M."/>
            <person name="Zhong S."/>
            <person name="Goodwin S.B."/>
            <person name="Grigoriev I.V."/>
        </authorList>
    </citation>
    <scope>NUCLEOTIDE SEQUENCE [LARGE SCALE GENOMIC DNA]</scope>
    <source>
        <strain evidence="8 9">UAMH 10762</strain>
    </source>
</reference>
<keyword evidence="6" id="KW-0520">NAD</keyword>
<evidence type="ECO:0000256" key="4">
    <source>
        <dbReference type="ARBA" id="ARBA00022833"/>
    </source>
</evidence>
<feature type="domain" description="Enoyl reductase (ER)" evidence="7">
    <location>
        <begin position="5"/>
        <end position="299"/>
    </location>
</feature>
<evidence type="ECO:0000256" key="6">
    <source>
        <dbReference type="ARBA" id="ARBA00023027"/>
    </source>
</evidence>
<dbReference type="GeneID" id="19116781"/>
<sequence length="309" mass="32471">MVMDGVFNAPLPLIGSHEGAGTVTAVGSAVENFSIGDRVMAHVRRNTCGECSECLGPDVWKYCCTAPRDSLGITTDGAFAEYLVADSRWSVKLPKGFPFTVAAPLACAGATSFRAVKMAGLERGQWLAIVGSGGGLGHLSIHFAKHRGLNVIGIDARDAGLALSLRSGADHVLDARKGKDRIVNQVQSLTKGRGVDATINLSDAGSAASMSCAITRIHGTVWQVAQPRDVAVPYQELVLRDIRLRGSVICSPMDAQEMIATVAGMGGDIVAVRTYVGLESLPKLLQDVRAHDAVGKAIIVVDRAQVTQA</sequence>
<dbReference type="AlphaFoldDB" id="M2N9N4"/>
<evidence type="ECO:0000259" key="7">
    <source>
        <dbReference type="SMART" id="SM00829"/>
    </source>
</evidence>
<evidence type="ECO:0000256" key="3">
    <source>
        <dbReference type="ARBA" id="ARBA00022723"/>
    </source>
</evidence>
<keyword evidence="3" id="KW-0479">Metal-binding</keyword>
<keyword evidence="5" id="KW-0560">Oxidoreductase</keyword>
<comment type="cofactor">
    <cofactor evidence="1">
        <name>Zn(2+)</name>
        <dbReference type="ChEBI" id="CHEBI:29105"/>
    </cofactor>
</comment>
<evidence type="ECO:0000313" key="8">
    <source>
        <dbReference type="EMBL" id="EMC95505.1"/>
    </source>
</evidence>
<dbReference type="EMBL" id="KB445557">
    <property type="protein sequence ID" value="EMC95505.1"/>
    <property type="molecule type" value="Genomic_DNA"/>
</dbReference>
<dbReference type="STRING" id="717646.M2N9N4"/>
<dbReference type="eggNOG" id="KOG0023">
    <property type="taxonomic scope" value="Eukaryota"/>
</dbReference>
<dbReference type="PANTHER" id="PTHR42940:SF8">
    <property type="entry name" value="VACUOLAR PROTEIN SORTING-ASSOCIATED PROTEIN 11"/>
    <property type="match status" value="1"/>
</dbReference>
<dbReference type="GO" id="GO:0046872">
    <property type="term" value="F:metal ion binding"/>
    <property type="evidence" value="ECO:0007669"/>
    <property type="project" value="UniProtKB-KW"/>
</dbReference>
<dbReference type="PANTHER" id="PTHR42940">
    <property type="entry name" value="ALCOHOL DEHYDROGENASE 1-RELATED"/>
    <property type="match status" value="1"/>
</dbReference>
<keyword evidence="4" id="KW-0862">Zinc</keyword>
<name>M2N9N4_BAUPA</name>
<proteinExistence type="inferred from homology"/>
<evidence type="ECO:0000256" key="2">
    <source>
        <dbReference type="ARBA" id="ARBA00008072"/>
    </source>
</evidence>
<dbReference type="Proteomes" id="UP000011761">
    <property type="component" value="Unassembled WGS sequence"/>
</dbReference>
<comment type="similarity">
    <text evidence="2">Belongs to the zinc-containing alcohol dehydrogenase family.</text>
</comment>
<dbReference type="RefSeq" id="XP_007677607.1">
    <property type="nucleotide sequence ID" value="XM_007679417.1"/>
</dbReference>
<dbReference type="Pfam" id="PF00107">
    <property type="entry name" value="ADH_zinc_N"/>
    <property type="match status" value="1"/>
</dbReference>
<dbReference type="Pfam" id="PF08240">
    <property type="entry name" value="ADH_N"/>
    <property type="match status" value="1"/>
</dbReference>
<dbReference type="InterPro" id="IPR013154">
    <property type="entry name" value="ADH-like_N"/>
</dbReference>
<dbReference type="GO" id="GO:0005737">
    <property type="term" value="C:cytoplasm"/>
    <property type="evidence" value="ECO:0007669"/>
    <property type="project" value="TreeGrafter"/>
</dbReference>
<dbReference type="HOGENOM" id="CLU_026673_20_1_1"/>
<dbReference type="SMART" id="SM00829">
    <property type="entry name" value="PKS_ER"/>
    <property type="match status" value="1"/>
</dbReference>
<dbReference type="SUPFAM" id="SSF50129">
    <property type="entry name" value="GroES-like"/>
    <property type="match status" value="1"/>
</dbReference>
<dbReference type="KEGG" id="bcom:BAUCODRAFT_72967"/>
<dbReference type="OrthoDB" id="1879366at2759"/>
<evidence type="ECO:0000256" key="1">
    <source>
        <dbReference type="ARBA" id="ARBA00001947"/>
    </source>
</evidence>
<keyword evidence="9" id="KW-1185">Reference proteome</keyword>
<dbReference type="FunFam" id="3.40.50.720:FF:000039">
    <property type="entry name" value="Alcohol dehydrogenase AdhP"/>
    <property type="match status" value="1"/>
</dbReference>
<dbReference type="InterPro" id="IPR036291">
    <property type="entry name" value="NAD(P)-bd_dom_sf"/>
</dbReference>
<evidence type="ECO:0000313" key="9">
    <source>
        <dbReference type="Proteomes" id="UP000011761"/>
    </source>
</evidence>
<organism evidence="8 9">
    <name type="scientific">Baudoinia panamericana (strain UAMH 10762)</name>
    <name type="common">Angels' share fungus</name>
    <name type="synonym">Baudoinia compniacensis (strain UAMH 10762)</name>
    <dbReference type="NCBI Taxonomy" id="717646"/>
    <lineage>
        <taxon>Eukaryota</taxon>
        <taxon>Fungi</taxon>
        <taxon>Dikarya</taxon>
        <taxon>Ascomycota</taxon>
        <taxon>Pezizomycotina</taxon>
        <taxon>Dothideomycetes</taxon>
        <taxon>Dothideomycetidae</taxon>
        <taxon>Mycosphaerellales</taxon>
        <taxon>Teratosphaeriaceae</taxon>
        <taxon>Baudoinia</taxon>
    </lineage>
</organism>